<evidence type="ECO:0000256" key="2">
    <source>
        <dbReference type="ARBA" id="ARBA00001935"/>
    </source>
</evidence>
<feature type="domain" description="Plastocyanin-like" evidence="10">
    <location>
        <begin position="357"/>
        <end position="410"/>
    </location>
</feature>
<dbReference type="EC" id="1.10.3.2" evidence="4"/>
<evidence type="ECO:0000256" key="7">
    <source>
        <dbReference type="ARBA" id="ARBA00023008"/>
    </source>
</evidence>
<gene>
    <name evidence="13" type="ORF">PSEUBRA_SCAF17g04334</name>
</gene>
<comment type="similarity">
    <text evidence="3">Belongs to the multicopper oxidase family.</text>
</comment>
<keyword evidence="5" id="KW-0479">Metal-binding</keyword>
<accession>V5ESY4</accession>
<protein>
    <recommendedName>
        <fullName evidence="4">laccase</fullName>
        <ecNumber evidence="4">1.10.3.2</ecNumber>
    </recommendedName>
</protein>
<dbReference type="OrthoDB" id="2121828at2759"/>
<dbReference type="AlphaFoldDB" id="V5ESY4"/>
<dbReference type="RefSeq" id="XP_016293339.1">
    <property type="nucleotide sequence ID" value="XM_016435268.1"/>
</dbReference>
<name>V5ESY4_KALBG</name>
<evidence type="ECO:0000313" key="13">
    <source>
        <dbReference type="EMBL" id="EST08350.1"/>
    </source>
</evidence>
<feature type="domain" description="Plastocyanin-like" evidence="10">
    <location>
        <begin position="228"/>
        <end position="329"/>
    </location>
</feature>
<evidence type="ECO:0000256" key="8">
    <source>
        <dbReference type="ARBA" id="ARBA00023180"/>
    </source>
</evidence>
<dbReference type="InterPro" id="IPR033138">
    <property type="entry name" value="Cu_oxidase_CS"/>
</dbReference>
<evidence type="ECO:0000256" key="3">
    <source>
        <dbReference type="ARBA" id="ARBA00010609"/>
    </source>
</evidence>
<evidence type="ECO:0000259" key="12">
    <source>
        <dbReference type="Pfam" id="PF07732"/>
    </source>
</evidence>
<comment type="catalytic activity">
    <reaction evidence="1">
        <text>4 hydroquinone + O2 = 4 benzosemiquinone + 2 H2O</text>
        <dbReference type="Rhea" id="RHEA:11276"/>
        <dbReference type="ChEBI" id="CHEBI:15377"/>
        <dbReference type="ChEBI" id="CHEBI:15379"/>
        <dbReference type="ChEBI" id="CHEBI:17594"/>
        <dbReference type="ChEBI" id="CHEBI:17977"/>
        <dbReference type="EC" id="1.10.3.2"/>
    </reaction>
</comment>
<keyword evidence="6" id="KW-0560">Oxidoreductase</keyword>
<dbReference type="Pfam" id="PF07731">
    <property type="entry name" value="Cu-oxidase_2"/>
    <property type="match status" value="1"/>
</dbReference>
<keyword evidence="7" id="KW-0186">Copper</keyword>
<dbReference type="PANTHER" id="PTHR11709">
    <property type="entry name" value="MULTI-COPPER OXIDASE"/>
    <property type="match status" value="1"/>
</dbReference>
<dbReference type="InterPro" id="IPR045087">
    <property type="entry name" value="Cu-oxidase_fam"/>
</dbReference>
<dbReference type="PROSITE" id="PS00080">
    <property type="entry name" value="MULTICOPPER_OXIDASE2"/>
    <property type="match status" value="1"/>
</dbReference>
<dbReference type="GO" id="GO:0052716">
    <property type="term" value="F:hydroquinone:oxygen oxidoreductase activity"/>
    <property type="evidence" value="ECO:0007669"/>
    <property type="project" value="UniProtKB-EC"/>
</dbReference>
<dbReference type="OMA" id="QVANNFT"/>
<evidence type="ECO:0000256" key="6">
    <source>
        <dbReference type="ARBA" id="ARBA00023002"/>
    </source>
</evidence>
<dbReference type="InterPro" id="IPR011707">
    <property type="entry name" value="Cu-oxidase-like_N"/>
</dbReference>
<dbReference type="Gene3D" id="2.60.40.420">
    <property type="entry name" value="Cupredoxins - blue copper proteins"/>
    <property type="match status" value="3"/>
</dbReference>
<dbReference type="GeneID" id="27417887"/>
<dbReference type="HOGENOM" id="CLU_006504_8_3_1"/>
<dbReference type="STRING" id="1365824.V5ESY4"/>
<dbReference type="Pfam" id="PF07732">
    <property type="entry name" value="Cu-oxidase_3"/>
    <property type="match status" value="1"/>
</dbReference>
<dbReference type="GO" id="GO:0005507">
    <property type="term" value="F:copper ion binding"/>
    <property type="evidence" value="ECO:0007669"/>
    <property type="project" value="InterPro"/>
</dbReference>
<evidence type="ECO:0000256" key="1">
    <source>
        <dbReference type="ARBA" id="ARBA00000349"/>
    </source>
</evidence>
<reference evidence="14" key="1">
    <citation type="journal article" date="2013" name="Genome Announc.">
        <title>Draft genome sequence of Pseudozyma brasiliensis sp. nov. strain GHG001, a high producer of endo-1,4-xylanase isolated from an insect pest of sugarcane.</title>
        <authorList>
            <person name="Oliveira J.V.D.C."/>
            <person name="dos Santos R.A.C."/>
            <person name="Borges T.A."/>
            <person name="Riano-Pachon D.M."/>
            <person name="Goldman G.H."/>
        </authorList>
    </citation>
    <scope>NUCLEOTIDE SEQUENCE [LARGE SCALE GENOMIC DNA]</scope>
    <source>
        <strain evidence="14">GHG001</strain>
    </source>
</reference>
<evidence type="ECO:0000256" key="5">
    <source>
        <dbReference type="ARBA" id="ARBA00022723"/>
    </source>
</evidence>
<dbReference type="Pfam" id="PF00394">
    <property type="entry name" value="Cu-oxidase"/>
    <property type="match status" value="2"/>
</dbReference>
<evidence type="ECO:0000313" key="14">
    <source>
        <dbReference type="Proteomes" id="UP000019377"/>
    </source>
</evidence>
<evidence type="ECO:0000256" key="9">
    <source>
        <dbReference type="SAM" id="SignalP"/>
    </source>
</evidence>
<dbReference type="InterPro" id="IPR001117">
    <property type="entry name" value="Cu-oxidase_2nd"/>
</dbReference>
<feature type="domain" description="Plastocyanin-like" evidence="11">
    <location>
        <begin position="592"/>
        <end position="733"/>
    </location>
</feature>
<feature type="domain" description="Plastocyanin-like" evidence="12">
    <location>
        <begin position="59"/>
        <end position="178"/>
    </location>
</feature>
<dbReference type="InterPro" id="IPR011706">
    <property type="entry name" value="Cu-oxidase_C"/>
</dbReference>
<dbReference type="InterPro" id="IPR008972">
    <property type="entry name" value="Cupredoxin"/>
</dbReference>
<organism evidence="13 14">
    <name type="scientific">Kalmanozyma brasiliensis (strain GHG001)</name>
    <name type="common">Yeast</name>
    <name type="synonym">Pseudozyma brasiliensis</name>
    <dbReference type="NCBI Taxonomy" id="1365824"/>
    <lineage>
        <taxon>Eukaryota</taxon>
        <taxon>Fungi</taxon>
        <taxon>Dikarya</taxon>
        <taxon>Basidiomycota</taxon>
        <taxon>Ustilaginomycotina</taxon>
        <taxon>Ustilaginomycetes</taxon>
        <taxon>Ustilaginales</taxon>
        <taxon>Ustilaginaceae</taxon>
        <taxon>Kalmanozyma</taxon>
    </lineage>
</organism>
<comment type="cofactor">
    <cofactor evidence="2">
        <name>Cu cation</name>
        <dbReference type="ChEBI" id="CHEBI:23378"/>
    </cofactor>
</comment>
<dbReference type="InterPro" id="IPR002355">
    <property type="entry name" value="Cu_oxidase_Cu_BS"/>
</dbReference>
<dbReference type="Proteomes" id="UP000019377">
    <property type="component" value="Unassembled WGS sequence"/>
</dbReference>
<dbReference type="SUPFAM" id="SSF49503">
    <property type="entry name" value="Cupredoxins"/>
    <property type="match status" value="3"/>
</dbReference>
<evidence type="ECO:0000259" key="10">
    <source>
        <dbReference type="Pfam" id="PF00394"/>
    </source>
</evidence>
<feature type="signal peptide" evidence="9">
    <location>
        <begin position="1"/>
        <end position="26"/>
    </location>
</feature>
<evidence type="ECO:0000259" key="11">
    <source>
        <dbReference type="Pfam" id="PF07731"/>
    </source>
</evidence>
<feature type="chain" id="PRO_5004732482" description="laccase" evidence="9">
    <location>
        <begin position="27"/>
        <end position="767"/>
    </location>
</feature>
<evidence type="ECO:0000256" key="4">
    <source>
        <dbReference type="ARBA" id="ARBA00012297"/>
    </source>
</evidence>
<dbReference type="eggNOG" id="KOG1263">
    <property type="taxonomic scope" value="Eukaryota"/>
</dbReference>
<proteinExistence type="inferred from homology"/>
<sequence>MHLHRVHLWLAALLPLLSLLLTTVSALPNTLSARTPAPSRPAPRRRVTVRHYTLTITSTTLWQQCDPFGPTTVINSTFPGPQLRARVGEILQVRVINNLPTSAYDGGNLTMHFHGLAMHMHPVMDGTTMISQWPITPGNFFDYRIPLTAEDKGTYFYHSHVGVQAMSAYGALVVEDPEDRDVWDPSQATSMSQNDPKSVEYIHVDGTAGLAREAKSGRSSPYKWDADRVLAVGDWFSYSSTSLVQKQLGGDPFVWPGSASKLLLNGKSTPPASPAGCNQTKATITGVACTAAPPNCAATAQEYPTIQMDYEKTYRLRSIGATALMYVSLGILTPTTTPYASANATSTTPSSAVSLEKLSLIEADGSYLDALDVDRFELAAGQRYSVLFRSRSRKQVERDNVGGVYWMRAESRWRAGPSMWIKIVYPSATPSTISAATPPVKLFDGQKDLSLLPAETFGWVGSAMAPLSKRGGPEWWYASPMPRDDQVTRTVVIDTQQVRFLPSTKGIKWDQNGQPFNENQPSEVPYLVKTFLGDIAFPNASQFASAMYNQANYTYNPSTTAPRVAGAGPSVDLISSAAGEADAANTRHWAQGYSGELNMYFARAGEVIDIVLVNKPSLLSSSVEIHPWHMHSHKHFTRTVQPGTFSFSRLSSLYSSGNGGYERPIQRDTSVAYASPGAAYLNQTLPNPAEDDGGFTVLRYKVDAKNAGVFLLHCHITFHLEMGMATVWTIAPDELADRNGIYWPKNGSVEGLSNGWSQFGSSVNAVL</sequence>
<keyword evidence="8" id="KW-0325">Glycoprotein</keyword>
<dbReference type="PANTHER" id="PTHR11709:SF394">
    <property type="entry name" value="FI03373P-RELATED"/>
    <property type="match status" value="1"/>
</dbReference>
<dbReference type="PROSITE" id="PS00079">
    <property type="entry name" value="MULTICOPPER_OXIDASE1"/>
    <property type="match status" value="1"/>
</dbReference>
<dbReference type="EMBL" id="KI545859">
    <property type="protein sequence ID" value="EST08350.1"/>
    <property type="molecule type" value="Genomic_DNA"/>
</dbReference>
<keyword evidence="14" id="KW-1185">Reference proteome</keyword>
<keyword evidence="9" id="KW-0732">Signal</keyword>